<sequence>MSKSIITPPDSPARTDSHPHRILVVGGSYAGVSGLVNLLHLIDGKPNRPSPTSTLPDLKGLKSRKGVQVTLLDRRDGFFHTVGAPLAHVSPSHVRSSWRTYRSIRALRHPNFTFVQGYLKFLDPESLRATYLTPSGDETCIEYDYLLLCTGLKRDWPIIPRAADFHSYVADAEREIKKIQDAKADATGRRIVVIVGGGAVGIEFAAEIKLCHPHVHVTLVHSRHELLSSEDMPAAFKQESLRVLRHEGVDVVLGQRACITHGEGTSHIVTLSDGTAIHAGHVINATGKTLPSSAFLPAHILDEHGFVKAEETLSFPPSSPHHARHYAAGDICAWSGVKRAGTALVMAHVAATNIMREILLSEKLCYPSNSHIPIDELSLHDTAPATPPSARSSLDGDNSSNHEDTAMNKNKPSQTKSADDEPFGPAARFPAVPPMMGLAVGRQAVSWNPYAAETRSGVEVREMLFGEDLGWRATLKCLGLDEELEV</sequence>
<dbReference type="AlphaFoldDB" id="A0A6A6VR17"/>
<dbReference type="GO" id="GO:0004174">
    <property type="term" value="F:electron-transferring-flavoprotein dehydrogenase activity"/>
    <property type="evidence" value="ECO:0007669"/>
    <property type="project" value="TreeGrafter"/>
</dbReference>
<dbReference type="PANTHER" id="PTHR43735:SF24">
    <property type="entry name" value="NUCLEOTIDE-DISULPHIDE OXIDOREDUCTASE AMID-LIKE, PUTATIVE (AFU_ORTHOLOGUE AFUA_1G17180)-RELATED"/>
    <property type="match status" value="1"/>
</dbReference>
<evidence type="ECO:0000259" key="2">
    <source>
        <dbReference type="Pfam" id="PF07992"/>
    </source>
</evidence>
<dbReference type="GO" id="GO:0050660">
    <property type="term" value="F:flavin adenine dinucleotide binding"/>
    <property type="evidence" value="ECO:0007669"/>
    <property type="project" value="TreeGrafter"/>
</dbReference>
<dbReference type="SUPFAM" id="SSF51905">
    <property type="entry name" value="FAD/NAD(P)-binding domain"/>
    <property type="match status" value="1"/>
</dbReference>
<proteinExistence type="predicted"/>
<dbReference type="RefSeq" id="XP_033595559.1">
    <property type="nucleotide sequence ID" value="XM_033739931.1"/>
</dbReference>
<dbReference type="PRINTS" id="PR00368">
    <property type="entry name" value="FADPNR"/>
</dbReference>
<dbReference type="PANTHER" id="PTHR43735">
    <property type="entry name" value="APOPTOSIS-INDUCING FACTOR 1"/>
    <property type="match status" value="1"/>
</dbReference>
<dbReference type="Pfam" id="PF07992">
    <property type="entry name" value="Pyr_redox_2"/>
    <property type="match status" value="1"/>
</dbReference>
<protein>
    <submittedName>
        <fullName evidence="3">FAD/NAD(P)-binding domain-containing protein</fullName>
    </submittedName>
</protein>
<gene>
    <name evidence="3" type="ORF">EJ05DRAFT_225883</name>
</gene>
<dbReference type="Proteomes" id="UP000799437">
    <property type="component" value="Unassembled WGS sequence"/>
</dbReference>
<feature type="compositionally biased region" description="Polar residues" evidence="1">
    <location>
        <begin position="407"/>
        <end position="416"/>
    </location>
</feature>
<evidence type="ECO:0000256" key="1">
    <source>
        <dbReference type="SAM" id="MobiDB-lite"/>
    </source>
</evidence>
<evidence type="ECO:0000313" key="3">
    <source>
        <dbReference type="EMBL" id="KAF2753108.1"/>
    </source>
</evidence>
<feature type="compositionally biased region" description="Polar residues" evidence="1">
    <location>
        <begin position="389"/>
        <end position="399"/>
    </location>
</feature>
<dbReference type="InterPro" id="IPR036188">
    <property type="entry name" value="FAD/NAD-bd_sf"/>
</dbReference>
<feature type="domain" description="FAD/NAD(P)-binding" evidence="2">
    <location>
        <begin position="110"/>
        <end position="343"/>
    </location>
</feature>
<dbReference type="GO" id="GO:0005737">
    <property type="term" value="C:cytoplasm"/>
    <property type="evidence" value="ECO:0007669"/>
    <property type="project" value="TreeGrafter"/>
</dbReference>
<reference evidence="3" key="1">
    <citation type="journal article" date="2020" name="Stud. Mycol.">
        <title>101 Dothideomycetes genomes: a test case for predicting lifestyles and emergence of pathogens.</title>
        <authorList>
            <person name="Haridas S."/>
            <person name="Albert R."/>
            <person name="Binder M."/>
            <person name="Bloem J."/>
            <person name="Labutti K."/>
            <person name="Salamov A."/>
            <person name="Andreopoulos B."/>
            <person name="Baker S."/>
            <person name="Barry K."/>
            <person name="Bills G."/>
            <person name="Bluhm B."/>
            <person name="Cannon C."/>
            <person name="Castanera R."/>
            <person name="Culley D."/>
            <person name="Daum C."/>
            <person name="Ezra D."/>
            <person name="Gonzalez J."/>
            <person name="Henrissat B."/>
            <person name="Kuo A."/>
            <person name="Liang C."/>
            <person name="Lipzen A."/>
            <person name="Lutzoni F."/>
            <person name="Magnuson J."/>
            <person name="Mondo S."/>
            <person name="Nolan M."/>
            <person name="Ohm R."/>
            <person name="Pangilinan J."/>
            <person name="Park H.-J."/>
            <person name="Ramirez L."/>
            <person name="Alfaro M."/>
            <person name="Sun H."/>
            <person name="Tritt A."/>
            <person name="Yoshinaga Y."/>
            <person name="Zwiers L.-H."/>
            <person name="Turgeon B."/>
            <person name="Goodwin S."/>
            <person name="Spatafora J."/>
            <person name="Crous P."/>
            <person name="Grigoriev I."/>
        </authorList>
    </citation>
    <scope>NUCLEOTIDE SEQUENCE</scope>
    <source>
        <strain evidence="3">CBS 121739</strain>
    </source>
</reference>
<accession>A0A6A6VR17</accession>
<organism evidence="3 4">
    <name type="scientific">Pseudovirgaria hyperparasitica</name>
    <dbReference type="NCBI Taxonomy" id="470096"/>
    <lineage>
        <taxon>Eukaryota</taxon>
        <taxon>Fungi</taxon>
        <taxon>Dikarya</taxon>
        <taxon>Ascomycota</taxon>
        <taxon>Pezizomycotina</taxon>
        <taxon>Dothideomycetes</taxon>
        <taxon>Dothideomycetes incertae sedis</taxon>
        <taxon>Acrospermales</taxon>
        <taxon>Acrospermaceae</taxon>
        <taxon>Pseudovirgaria</taxon>
    </lineage>
</organism>
<dbReference type="InterPro" id="IPR023753">
    <property type="entry name" value="FAD/NAD-binding_dom"/>
</dbReference>
<name>A0A6A6VR17_9PEZI</name>
<feature type="region of interest" description="Disordered" evidence="1">
    <location>
        <begin position="379"/>
        <end position="428"/>
    </location>
</feature>
<evidence type="ECO:0000313" key="4">
    <source>
        <dbReference type="Proteomes" id="UP000799437"/>
    </source>
</evidence>
<dbReference type="Gene3D" id="3.50.50.100">
    <property type="match status" value="1"/>
</dbReference>
<dbReference type="OrthoDB" id="202203at2759"/>
<dbReference type="EMBL" id="ML996586">
    <property type="protein sequence ID" value="KAF2753108.1"/>
    <property type="molecule type" value="Genomic_DNA"/>
</dbReference>
<dbReference type="GeneID" id="54480985"/>
<keyword evidence="4" id="KW-1185">Reference proteome</keyword>